<dbReference type="InterPro" id="IPR008983">
    <property type="entry name" value="Tumour_necrosis_fac-like_dom"/>
</dbReference>
<sequence>MKAAVMIALFLMSVIALVLPVATYVARTTDLTEPEDPVPFTEEIVNMANAWNRLTHTLTIPKDGVYFFHLNAGALGEEKVSMELRGAIEVNLVRESTAHTGTDTLSRDIIQQVSAGTTINIVNVGTSKLFSDAGRQTSFTAFSLQDFQSDSERNAFSVSRQDDYDVQGELPFTEVLLDTSNSWDNRTRYYIPKAGLYFFTFSCGVKSGQGVTAQIRSDTKGVLSELYRSDTNYNGADTLSGVAMANLEEDDYVYVNLVAGELYSDIYRQVSFGGFQYNPKYGTHQAWSVYRTSNINARRDPLDPLPFQGAEVNTGLFDFDDDRVHIVKSGVYYIHLNVGVQSRELMKAHIVLDDTRTEAEISRSTKWHNGEDVLGQGMILELFSGNTLKVVLEEDSYLYSDSNRQTVFSGFLIFPYLN</sequence>
<evidence type="ECO:0000256" key="1">
    <source>
        <dbReference type="ARBA" id="ARBA00004613"/>
    </source>
</evidence>
<dbReference type="AlphaFoldDB" id="A0AAD9JK32"/>
<dbReference type="GO" id="GO:0005576">
    <property type="term" value="C:extracellular region"/>
    <property type="evidence" value="ECO:0007669"/>
    <property type="project" value="UniProtKB-SubCell"/>
</dbReference>
<dbReference type="InterPro" id="IPR001073">
    <property type="entry name" value="C1q_dom"/>
</dbReference>
<dbReference type="Proteomes" id="UP001208570">
    <property type="component" value="Unassembled WGS sequence"/>
</dbReference>
<organism evidence="6 7">
    <name type="scientific">Paralvinella palmiformis</name>
    <dbReference type="NCBI Taxonomy" id="53620"/>
    <lineage>
        <taxon>Eukaryota</taxon>
        <taxon>Metazoa</taxon>
        <taxon>Spiralia</taxon>
        <taxon>Lophotrochozoa</taxon>
        <taxon>Annelida</taxon>
        <taxon>Polychaeta</taxon>
        <taxon>Sedentaria</taxon>
        <taxon>Canalipalpata</taxon>
        <taxon>Terebellida</taxon>
        <taxon>Terebelliformia</taxon>
        <taxon>Alvinellidae</taxon>
        <taxon>Paralvinella</taxon>
    </lineage>
</organism>
<dbReference type="EMBL" id="JAODUP010000261">
    <property type="protein sequence ID" value="KAK2154653.1"/>
    <property type="molecule type" value="Genomic_DNA"/>
</dbReference>
<dbReference type="InterPro" id="IPR050822">
    <property type="entry name" value="Cerebellin_Synaptic_Org"/>
</dbReference>
<protein>
    <recommendedName>
        <fullName evidence="5">C1q domain-containing protein</fullName>
    </recommendedName>
</protein>
<evidence type="ECO:0000313" key="7">
    <source>
        <dbReference type="Proteomes" id="UP001208570"/>
    </source>
</evidence>
<dbReference type="SMART" id="SM00110">
    <property type="entry name" value="C1Q"/>
    <property type="match status" value="1"/>
</dbReference>
<evidence type="ECO:0000256" key="2">
    <source>
        <dbReference type="ARBA" id="ARBA00022525"/>
    </source>
</evidence>
<accession>A0AAD9JK32</accession>
<feature type="signal peptide" evidence="4">
    <location>
        <begin position="1"/>
        <end position="16"/>
    </location>
</feature>
<reference evidence="6" key="1">
    <citation type="journal article" date="2023" name="Mol. Biol. Evol.">
        <title>Third-Generation Sequencing Reveals the Adaptive Role of the Epigenome in Three Deep-Sea Polychaetes.</title>
        <authorList>
            <person name="Perez M."/>
            <person name="Aroh O."/>
            <person name="Sun Y."/>
            <person name="Lan Y."/>
            <person name="Juniper S.K."/>
            <person name="Young C.R."/>
            <person name="Angers B."/>
            <person name="Qian P.Y."/>
        </authorList>
    </citation>
    <scope>NUCLEOTIDE SEQUENCE</scope>
    <source>
        <strain evidence="6">P08H-3</strain>
    </source>
</reference>
<name>A0AAD9JK32_9ANNE</name>
<keyword evidence="3 4" id="KW-0732">Signal</keyword>
<evidence type="ECO:0000256" key="3">
    <source>
        <dbReference type="ARBA" id="ARBA00022729"/>
    </source>
</evidence>
<dbReference type="Pfam" id="PF00386">
    <property type="entry name" value="C1q"/>
    <property type="match status" value="3"/>
</dbReference>
<feature type="domain" description="C1q" evidence="5">
    <location>
        <begin position="16"/>
        <end position="150"/>
    </location>
</feature>
<feature type="chain" id="PRO_5041929799" description="C1q domain-containing protein" evidence="4">
    <location>
        <begin position="17"/>
        <end position="418"/>
    </location>
</feature>
<evidence type="ECO:0000259" key="5">
    <source>
        <dbReference type="PROSITE" id="PS50871"/>
    </source>
</evidence>
<keyword evidence="7" id="KW-1185">Reference proteome</keyword>
<dbReference type="SUPFAM" id="SSF49842">
    <property type="entry name" value="TNF-like"/>
    <property type="match status" value="3"/>
</dbReference>
<evidence type="ECO:0000313" key="6">
    <source>
        <dbReference type="EMBL" id="KAK2154653.1"/>
    </source>
</evidence>
<dbReference type="PANTHER" id="PTHR22923:SF116">
    <property type="entry name" value="C1Q DOMAIN-CONTAINING PROTEIN"/>
    <property type="match status" value="1"/>
</dbReference>
<dbReference type="Gene3D" id="2.60.120.40">
    <property type="match status" value="3"/>
</dbReference>
<gene>
    <name evidence="6" type="ORF">LSH36_261g01000</name>
</gene>
<keyword evidence="2" id="KW-0964">Secreted</keyword>
<comment type="subcellular location">
    <subcellularLocation>
        <location evidence="1">Secreted</location>
    </subcellularLocation>
</comment>
<dbReference type="PANTHER" id="PTHR22923">
    <property type="entry name" value="CEREBELLIN-RELATED"/>
    <property type="match status" value="1"/>
</dbReference>
<evidence type="ECO:0000256" key="4">
    <source>
        <dbReference type="SAM" id="SignalP"/>
    </source>
</evidence>
<dbReference type="PROSITE" id="PS50871">
    <property type="entry name" value="C1Q"/>
    <property type="match status" value="1"/>
</dbReference>
<proteinExistence type="predicted"/>
<comment type="caution">
    <text evidence="6">The sequence shown here is derived from an EMBL/GenBank/DDBJ whole genome shotgun (WGS) entry which is preliminary data.</text>
</comment>